<proteinExistence type="predicted"/>
<feature type="compositionally biased region" description="Polar residues" evidence="1">
    <location>
        <begin position="1"/>
        <end position="14"/>
    </location>
</feature>
<feature type="compositionally biased region" description="Low complexity" evidence="1">
    <location>
        <begin position="714"/>
        <end position="723"/>
    </location>
</feature>
<dbReference type="EMBL" id="CP090163">
    <property type="protein sequence ID" value="UJO12633.1"/>
    <property type="molecule type" value="Genomic_DNA"/>
</dbReference>
<dbReference type="PROSITE" id="PS51205">
    <property type="entry name" value="VPS9"/>
    <property type="match status" value="1"/>
</dbReference>
<dbReference type="PROSITE" id="PS50181">
    <property type="entry name" value="FBOX"/>
    <property type="match status" value="1"/>
</dbReference>
<dbReference type="InterPro" id="IPR037191">
    <property type="entry name" value="VPS9_dom_sf"/>
</dbReference>
<dbReference type="Pfam" id="PF02204">
    <property type="entry name" value="VPS9"/>
    <property type="match status" value="1"/>
</dbReference>
<feature type="compositionally biased region" description="Polar residues" evidence="1">
    <location>
        <begin position="232"/>
        <end position="254"/>
    </location>
</feature>
<dbReference type="GO" id="GO:0005829">
    <property type="term" value="C:cytosol"/>
    <property type="evidence" value="ECO:0007669"/>
    <property type="project" value="TreeGrafter"/>
</dbReference>
<feature type="region of interest" description="Disordered" evidence="1">
    <location>
        <begin position="685"/>
        <end position="733"/>
    </location>
</feature>
<name>A0A9Q8L861_PASFU</name>
<protein>
    <submittedName>
        <fullName evidence="5">Vacuolar protein sorting-associated protein</fullName>
    </submittedName>
</protein>
<dbReference type="GO" id="GO:0016192">
    <property type="term" value="P:vesicle-mediated transport"/>
    <property type="evidence" value="ECO:0007669"/>
    <property type="project" value="InterPro"/>
</dbReference>
<feature type="domain" description="F-box" evidence="2">
    <location>
        <begin position="798"/>
        <end position="843"/>
    </location>
</feature>
<dbReference type="InterPro" id="IPR045046">
    <property type="entry name" value="Vps9-like"/>
</dbReference>
<reference evidence="5" key="2">
    <citation type="journal article" date="2022" name="Microb. Genom.">
        <title>A chromosome-scale genome assembly of the tomato pathogen Cladosporium fulvum reveals a compartmentalized genome architecture and the presence of a dispensable chromosome.</title>
        <authorList>
            <person name="Zaccaron A.Z."/>
            <person name="Chen L.H."/>
            <person name="Samaras A."/>
            <person name="Stergiopoulos I."/>
        </authorList>
    </citation>
    <scope>NUCLEOTIDE SEQUENCE</scope>
    <source>
        <strain evidence="5">Race5_Kim</strain>
    </source>
</reference>
<evidence type="ECO:0000259" key="2">
    <source>
        <dbReference type="PROSITE" id="PS50181"/>
    </source>
</evidence>
<dbReference type="OrthoDB" id="300289at2759"/>
<dbReference type="Proteomes" id="UP000756132">
    <property type="component" value="Chromosome 1"/>
</dbReference>
<evidence type="ECO:0000259" key="4">
    <source>
        <dbReference type="PROSITE" id="PS51205"/>
    </source>
</evidence>
<accession>A0A9Q8L861</accession>
<dbReference type="PROSITE" id="PS51140">
    <property type="entry name" value="CUE"/>
    <property type="match status" value="1"/>
</dbReference>
<feature type="compositionally biased region" description="Basic and acidic residues" evidence="1">
    <location>
        <begin position="42"/>
        <end position="56"/>
    </location>
</feature>
<feature type="region of interest" description="Disordered" evidence="1">
    <location>
        <begin position="884"/>
        <end position="903"/>
    </location>
</feature>
<feature type="region of interest" description="Disordered" evidence="1">
    <location>
        <begin position="592"/>
        <end position="664"/>
    </location>
</feature>
<dbReference type="CDD" id="cd14369">
    <property type="entry name" value="CUE_VPS9_like"/>
    <property type="match status" value="1"/>
</dbReference>
<dbReference type="GO" id="GO:0043130">
    <property type="term" value="F:ubiquitin binding"/>
    <property type="evidence" value="ECO:0007669"/>
    <property type="project" value="InterPro"/>
</dbReference>
<dbReference type="GeneID" id="71979934"/>
<dbReference type="Pfam" id="PF18151">
    <property type="entry name" value="DUF5601"/>
    <property type="match status" value="1"/>
</dbReference>
<gene>
    <name evidence="5" type="ORF">CLAFUR5_00056</name>
</gene>
<evidence type="ECO:0000313" key="5">
    <source>
        <dbReference type="EMBL" id="UJO12633.1"/>
    </source>
</evidence>
<dbReference type="InterPro" id="IPR003892">
    <property type="entry name" value="CUE"/>
</dbReference>
<dbReference type="PANTHER" id="PTHR23101">
    <property type="entry name" value="RAB GDP/GTP EXCHANGE FACTOR"/>
    <property type="match status" value="1"/>
</dbReference>
<dbReference type="Pfam" id="PF02845">
    <property type="entry name" value="CUE"/>
    <property type="match status" value="1"/>
</dbReference>
<dbReference type="PANTHER" id="PTHR23101:SF25">
    <property type="entry name" value="GTPASE-ACTIVATING PROTEIN AND VPS9 DOMAIN-CONTAINING PROTEIN 1"/>
    <property type="match status" value="1"/>
</dbReference>
<dbReference type="AlphaFoldDB" id="A0A9Q8L861"/>
<feature type="compositionally biased region" description="Basic and acidic residues" evidence="1">
    <location>
        <begin position="150"/>
        <end position="172"/>
    </location>
</feature>
<dbReference type="RefSeq" id="XP_047756999.1">
    <property type="nucleotide sequence ID" value="XM_047899204.1"/>
</dbReference>
<feature type="compositionally biased region" description="Basic and acidic residues" evidence="1">
    <location>
        <begin position="130"/>
        <end position="140"/>
    </location>
</feature>
<dbReference type="SMART" id="SM00546">
    <property type="entry name" value="CUE"/>
    <property type="match status" value="1"/>
</dbReference>
<feature type="domain" description="VPS9" evidence="4">
    <location>
        <begin position="435"/>
        <end position="574"/>
    </location>
</feature>
<evidence type="ECO:0000259" key="3">
    <source>
        <dbReference type="PROSITE" id="PS51140"/>
    </source>
</evidence>
<dbReference type="KEGG" id="ffu:CLAFUR5_00056"/>
<keyword evidence="6" id="KW-1185">Reference proteome</keyword>
<feature type="region of interest" description="Disordered" evidence="1">
    <location>
        <begin position="397"/>
        <end position="435"/>
    </location>
</feature>
<feature type="compositionally biased region" description="Basic and acidic residues" evidence="1">
    <location>
        <begin position="67"/>
        <end position="82"/>
    </location>
</feature>
<dbReference type="InterPro" id="IPR009060">
    <property type="entry name" value="UBA-like_sf"/>
</dbReference>
<dbReference type="SUPFAM" id="SSF46934">
    <property type="entry name" value="UBA-like"/>
    <property type="match status" value="1"/>
</dbReference>
<dbReference type="InterPro" id="IPR041804">
    <property type="entry name" value="Vps9_CUE"/>
</dbReference>
<evidence type="ECO:0000256" key="1">
    <source>
        <dbReference type="SAM" id="MobiDB-lite"/>
    </source>
</evidence>
<dbReference type="GO" id="GO:0005085">
    <property type="term" value="F:guanyl-nucleotide exchange factor activity"/>
    <property type="evidence" value="ECO:0007669"/>
    <property type="project" value="InterPro"/>
</dbReference>
<reference evidence="5" key="1">
    <citation type="submission" date="2021-12" db="EMBL/GenBank/DDBJ databases">
        <authorList>
            <person name="Zaccaron A."/>
            <person name="Stergiopoulos I."/>
        </authorList>
    </citation>
    <scope>NUCLEOTIDE SEQUENCE</scope>
    <source>
        <strain evidence="5">Race5_Kim</strain>
    </source>
</reference>
<dbReference type="Gene3D" id="1.10.246.120">
    <property type="match status" value="1"/>
</dbReference>
<feature type="compositionally biased region" description="Basic and acidic residues" evidence="1">
    <location>
        <begin position="92"/>
        <end position="115"/>
    </location>
</feature>
<dbReference type="InterPro" id="IPR001810">
    <property type="entry name" value="F-box_dom"/>
</dbReference>
<dbReference type="SMART" id="SM00167">
    <property type="entry name" value="VPS9"/>
    <property type="match status" value="1"/>
</dbReference>
<organism evidence="5 6">
    <name type="scientific">Passalora fulva</name>
    <name type="common">Tomato leaf mold</name>
    <name type="synonym">Cladosporium fulvum</name>
    <dbReference type="NCBI Taxonomy" id="5499"/>
    <lineage>
        <taxon>Eukaryota</taxon>
        <taxon>Fungi</taxon>
        <taxon>Dikarya</taxon>
        <taxon>Ascomycota</taxon>
        <taxon>Pezizomycotina</taxon>
        <taxon>Dothideomycetes</taxon>
        <taxon>Dothideomycetidae</taxon>
        <taxon>Mycosphaerellales</taxon>
        <taxon>Mycosphaerellaceae</taxon>
        <taxon>Fulvia</taxon>
    </lineage>
</organism>
<feature type="compositionally biased region" description="Acidic residues" evidence="1">
    <location>
        <begin position="173"/>
        <end position="182"/>
    </location>
</feature>
<dbReference type="SUPFAM" id="SSF109993">
    <property type="entry name" value="VPS9 domain"/>
    <property type="match status" value="1"/>
</dbReference>
<dbReference type="Gene3D" id="1.10.8.10">
    <property type="entry name" value="DNA helicase RuvA subunit, C-terminal domain"/>
    <property type="match status" value="1"/>
</dbReference>
<feature type="region of interest" description="Disordered" evidence="1">
    <location>
        <begin position="1"/>
        <end position="307"/>
    </location>
</feature>
<feature type="compositionally biased region" description="Pro residues" evidence="1">
    <location>
        <begin position="294"/>
        <end position="305"/>
    </location>
</feature>
<dbReference type="Gene3D" id="1.20.1050.80">
    <property type="entry name" value="VPS9 domain"/>
    <property type="match status" value="1"/>
</dbReference>
<evidence type="ECO:0000313" key="6">
    <source>
        <dbReference type="Proteomes" id="UP000756132"/>
    </source>
</evidence>
<dbReference type="GO" id="GO:0031267">
    <property type="term" value="F:small GTPase binding"/>
    <property type="evidence" value="ECO:0007669"/>
    <property type="project" value="TreeGrafter"/>
</dbReference>
<feature type="domain" description="CUE" evidence="3">
    <location>
        <begin position="762"/>
        <end position="806"/>
    </location>
</feature>
<dbReference type="GO" id="GO:0030139">
    <property type="term" value="C:endocytic vesicle"/>
    <property type="evidence" value="ECO:0007669"/>
    <property type="project" value="TreeGrafter"/>
</dbReference>
<sequence length="1262" mass="140560">MSSTSESPELSQATDQHEPLTASTPEVVRRLSDNSSVVAGEVRVEDSRKDAAKSDPPETETAVTSPVKDEERDGVKADHKMEAAASGSTSTDGEHAAMARDIERRASEHLARRAAEMTLEEEAGSTSHSVPERTIKEKEQLPVTPPPPEPPRKDKAPVKPETEDYDEKHPPPPDEETADDVPDAPQGTKETTGLEIQTIMDQFEDGMGGLGEDDIMSPRLDKQQPVLVLPPRSSSLEPQPSYTLSQQNSGQSVAAASPLGPQGTGNSISNSSVHRVRSDDQESIISGKAGSIHQPPPPEPDPEPALPFDFHRFLEQLRHKSADSVAKYLRSFLSEFNKKQWMVHEQVKIISDFLEFITKRMGMCDVWRTVSDAEFDNAREGMEKLVMNRLYSQAFSPAIPSAPGSPRKGAKNGRSAVDQANPHGPGRRGQHQEDVERDDVIAQKIKIYGWVSEEHLDIKPIGEKGKKFLALAQKELLKINTYRAPRDKVICVLNACKVIFGFLRNAKADQSADAFVPLLIYTVLRARPEHLVSNVQYIWRFRNQEKLGGEAGYYMSSLMGVVQFIENLDRTTLTITDDEFERQVEQAVSAIAEKDRTEEYEAQTHAATSTAPMQHLSEKSALSRAEVTPRNSMDAERSSPRRRPSQRLAERQAQPASPDDEDAVTGLLRTIQRPLSSIGRMFSDDVTNEESSRSSPQPGSTPRGLSPAPRLDQRQSGSTSQRSSAERERSRQRLLNECSAEDHATRQASAEVAQAQRVRAQEHRVVVETLQSMFPNLDKEVIEDVVRAQEGNLYFTRMTILADLPDELLMRIVEYLDIAATRAFATVDSRFHGLLVPTLFEGVRATNREDDAEILQEITLKYSRHVNKLYFDLCLLGNSPGDHDHGDPIDPGEQGQYTCDKDDEDDCRLPETARKMLDGELLPNLTSLQLSFDFDFDSDINDLDGDGESHYDYGEPGLFGIFELPETEADFAEKEHEFHWRMTLRDVISALGGNQVVKRLQMRNLVPKGTSAYLTTEWKVFLAGLEVLDIELWGGGDMSEWSASTAPGYCDFIRCLNSSFFAHLSSATSLRFAASPHCPIGGLGHIHTPLPISPPNLPRMQNLAFENIFLDTALVNLLHDHSQNLQSLAFKNCLSLGRKPDYSISSDRVSWADLFITIRTSKPILRKLTVEDEPHALRLAEGYDVWGCEVGKESEKVKGVEGEVERGERKVFLYGGFDEKYGYVVGRGELNLECFQEGADQREWDAVREVVEGNRGRVEVGG</sequence>
<feature type="compositionally biased region" description="Polar residues" evidence="1">
    <location>
        <begin position="264"/>
        <end position="273"/>
    </location>
</feature>
<dbReference type="InterPro" id="IPR003123">
    <property type="entry name" value="VPS9"/>
</dbReference>
<dbReference type="InterPro" id="IPR041545">
    <property type="entry name" value="DUF5601"/>
</dbReference>